<dbReference type="Proteomes" id="UP000500953">
    <property type="component" value="Chromosome"/>
</dbReference>
<evidence type="ECO:0000256" key="4">
    <source>
        <dbReference type="ARBA" id="ARBA00023136"/>
    </source>
</evidence>
<feature type="transmembrane region" description="Helical" evidence="5">
    <location>
        <begin position="47"/>
        <end position="65"/>
    </location>
</feature>
<feature type="transmembrane region" description="Helical" evidence="5">
    <location>
        <begin position="238"/>
        <end position="262"/>
    </location>
</feature>
<feature type="transmembrane region" description="Helical" evidence="5">
    <location>
        <begin position="72"/>
        <end position="93"/>
    </location>
</feature>
<evidence type="ECO:0000259" key="6">
    <source>
        <dbReference type="PROSITE" id="PS50850"/>
    </source>
</evidence>
<dbReference type="SUPFAM" id="SSF103473">
    <property type="entry name" value="MFS general substrate transporter"/>
    <property type="match status" value="1"/>
</dbReference>
<evidence type="ECO:0000313" key="7">
    <source>
        <dbReference type="EMBL" id="QIS19514.1"/>
    </source>
</evidence>
<feature type="transmembrane region" description="Helical" evidence="5">
    <location>
        <begin position="160"/>
        <end position="179"/>
    </location>
</feature>
<evidence type="ECO:0000256" key="3">
    <source>
        <dbReference type="ARBA" id="ARBA00022989"/>
    </source>
</evidence>
<dbReference type="RefSeq" id="WP_167486799.1">
    <property type="nucleotide sequence ID" value="NZ_CP046173.1"/>
</dbReference>
<dbReference type="InterPro" id="IPR011701">
    <property type="entry name" value="MFS"/>
</dbReference>
<dbReference type="Gene3D" id="1.20.1250.20">
    <property type="entry name" value="MFS general substrate transporter like domains"/>
    <property type="match status" value="2"/>
</dbReference>
<feature type="domain" description="Major facilitator superfamily (MFS) profile" evidence="6">
    <location>
        <begin position="8"/>
        <end position="387"/>
    </location>
</feature>
<comment type="subcellular location">
    <subcellularLocation>
        <location evidence="1">Cell membrane</location>
        <topology evidence="1">Multi-pass membrane protein</topology>
    </subcellularLocation>
</comment>
<name>A0A6G9Z235_9NOCA</name>
<feature type="transmembrane region" description="Helical" evidence="5">
    <location>
        <begin position="362"/>
        <end position="382"/>
    </location>
</feature>
<sequence length="410" mass="42471">MSRSARLTILLLFAAWAVDFVDRLVVNFALTPIGDTFRLDHAERGLVVSVFFVAYAAMQIPGGLLADRFGAFRMCVIGMVAWSVCTGFTAAAWSFAVLLVARGLFGVTQGVFPAAAVKALAERVEPAWRNTANGWVNTANACGVTLAAVLAGLLLPLMGWRGMFVAVSGLGVLVVLAWLRWLPRPLSGAAASPVRPSAWRLLASPAIICCAAISFGYGGLTWGLTTWVPTFLQERHGVAGGAAAALSTAPILAAAITTVVGGWLSDRLRGRPRLIVVPTMAVSGILVVLLPYTHSVALFTVVLTVLSGTAALSAMAALSVPLHALGAGELGAVAGLTMFGAQLAGIAFPLEFGVVVDDMSYTVAFASLALGPVVGIVAASLIPQTVETFRDAVKSRLDRSSAIATPSASL</sequence>
<dbReference type="GO" id="GO:0005886">
    <property type="term" value="C:plasma membrane"/>
    <property type="evidence" value="ECO:0007669"/>
    <property type="project" value="UniProtKB-SubCell"/>
</dbReference>
<evidence type="ECO:0000256" key="2">
    <source>
        <dbReference type="ARBA" id="ARBA00022692"/>
    </source>
</evidence>
<evidence type="ECO:0000256" key="1">
    <source>
        <dbReference type="ARBA" id="ARBA00004651"/>
    </source>
</evidence>
<dbReference type="InterPro" id="IPR036259">
    <property type="entry name" value="MFS_trans_sf"/>
</dbReference>
<proteinExistence type="predicted"/>
<accession>A0A6G9Z235</accession>
<dbReference type="InterPro" id="IPR020846">
    <property type="entry name" value="MFS_dom"/>
</dbReference>
<dbReference type="GO" id="GO:0022857">
    <property type="term" value="F:transmembrane transporter activity"/>
    <property type="evidence" value="ECO:0007669"/>
    <property type="project" value="InterPro"/>
</dbReference>
<keyword evidence="3 5" id="KW-1133">Transmembrane helix</keyword>
<dbReference type="EMBL" id="CP046173">
    <property type="protein sequence ID" value="QIS19514.1"/>
    <property type="molecule type" value="Genomic_DNA"/>
</dbReference>
<feature type="transmembrane region" description="Helical" evidence="5">
    <location>
        <begin position="298"/>
        <end position="318"/>
    </location>
</feature>
<gene>
    <name evidence="7" type="ORF">F6W96_15720</name>
</gene>
<dbReference type="InterPro" id="IPR050382">
    <property type="entry name" value="MFS_Na/Anion_cotransporter"/>
</dbReference>
<feature type="transmembrane region" description="Helical" evidence="5">
    <location>
        <begin position="132"/>
        <end position="154"/>
    </location>
</feature>
<keyword evidence="4 5" id="KW-0472">Membrane</keyword>
<reference evidence="7 8" key="1">
    <citation type="journal article" date="2019" name="ACS Chem. Biol.">
        <title>Identification and Mobilization of a Cryptic Antibiotic Biosynthesis Gene Locus from a Human-Pathogenic Nocardia Isolate.</title>
        <authorList>
            <person name="Herisse M."/>
            <person name="Ishida K."/>
            <person name="Porter J.L."/>
            <person name="Howden B."/>
            <person name="Hertweck C."/>
            <person name="Stinear T.P."/>
            <person name="Pidot S.J."/>
        </authorList>
    </citation>
    <scope>NUCLEOTIDE SEQUENCE [LARGE SCALE GENOMIC DNA]</scope>
    <source>
        <strain evidence="7 8">AUSMDU00012715</strain>
    </source>
</reference>
<keyword evidence="2 5" id="KW-0812">Transmembrane</keyword>
<evidence type="ECO:0000313" key="8">
    <source>
        <dbReference type="Proteomes" id="UP000500953"/>
    </source>
</evidence>
<feature type="transmembrane region" description="Helical" evidence="5">
    <location>
        <begin position="199"/>
        <end position="218"/>
    </location>
</feature>
<protein>
    <submittedName>
        <fullName evidence="7">MFS transporter</fullName>
    </submittedName>
</protein>
<dbReference type="PANTHER" id="PTHR11662">
    <property type="entry name" value="SOLUTE CARRIER FAMILY 17"/>
    <property type="match status" value="1"/>
</dbReference>
<dbReference type="Pfam" id="PF07690">
    <property type="entry name" value="MFS_1"/>
    <property type="match status" value="1"/>
</dbReference>
<dbReference type="PROSITE" id="PS50850">
    <property type="entry name" value="MFS"/>
    <property type="match status" value="1"/>
</dbReference>
<dbReference type="PANTHER" id="PTHR11662:SF399">
    <property type="entry name" value="FI19708P1-RELATED"/>
    <property type="match status" value="1"/>
</dbReference>
<feature type="transmembrane region" description="Helical" evidence="5">
    <location>
        <begin position="274"/>
        <end position="292"/>
    </location>
</feature>
<organism evidence="7 8">
    <name type="scientific">Nocardia terpenica</name>
    <dbReference type="NCBI Taxonomy" id="455432"/>
    <lineage>
        <taxon>Bacteria</taxon>
        <taxon>Bacillati</taxon>
        <taxon>Actinomycetota</taxon>
        <taxon>Actinomycetes</taxon>
        <taxon>Mycobacteriales</taxon>
        <taxon>Nocardiaceae</taxon>
        <taxon>Nocardia</taxon>
    </lineage>
</organism>
<feature type="transmembrane region" description="Helical" evidence="5">
    <location>
        <begin position="330"/>
        <end position="350"/>
    </location>
</feature>
<evidence type="ECO:0000256" key="5">
    <source>
        <dbReference type="SAM" id="Phobius"/>
    </source>
</evidence>
<dbReference type="AlphaFoldDB" id="A0A6G9Z235"/>